<dbReference type="SUPFAM" id="SSF56219">
    <property type="entry name" value="DNase I-like"/>
    <property type="match status" value="1"/>
</dbReference>
<name>A0A482XAH4_LAOST</name>
<gene>
    <name evidence="1" type="ORF">LSTR_LSTR001508</name>
</gene>
<comment type="caution">
    <text evidence="1">The sequence shown here is derived from an EMBL/GenBank/DDBJ whole genome shotgun (WGS) entry which is preliminary data.</text>
</comment>
<dbReference type="OrthoDB" id="7699805at2759"/>
<evidence type="ECO:0000313" key="2">
    <source>
        <dbReference type="Proteomes" id="UP000291343"/>
    </source>
</evidence>
<proteinExistence type="predicted"/>
<accession>A0A482XAH4</accession>
<dbReference type="STRING" id="195883.A0A482XAH4"/>
<dbReference type="InParanoid" id="A0A482XAH4"/>
<protein>
    <recommendedName>
        <fullName evidence="3">Endonuclease/exonuclease/phosphatase domain-containing protein</fullName>
    </recommendedName>
</protein>
<sequence>MSTQINHLFLQRKLIRKLEIVCNGYDCIGVGTDAGWSLVSSLRFCHINAESLPGHFDDFREIFSTILNFDVIGVSESWLKPSLNSSSFCLPDIPFFVMIESGETGVFAVYVRSSLSPKHVLSSPQPYSNSPEFIFVEITACQDKNLIGIVYRPPKRVGSHSLNTHYYRQFNQSNSTSTLWDNVRRLGAHKGRSNTEINIPLDELNDFFTHSSNQPDASNSPLATDHLVMQFSHNLPEEKFFFSHVTPSVVAKAILSSSKNSKGKFPDLWKCSMVKPIPKTANPTAPADCRPIHILCSISKALERIVHAQRSLNYAVRYIYDADVMMHITPYFMGTGLAEAQDRRRYFLLILV</sequence>
<dbReference type="InterPro" id="IPR036691">
    <property type="entry name" value="Endo/exonu/phosph_ase_sf"/>
</dbReference>
<evidence type="ECO:0008006" key="3">
    <source>
        <dbReference type="Google" id="ProtNLM"/>
    </source>
</evidence>
<dbReference type="EMBL" id="QKKF02014716">
    <property type="protein sequence ID" value="RZF42713.1"/>
    <property type="molecule type" value="Genomic_DNA"/>
</dbReference>
<keyword evidence="2" id="KW-1185">Reference proteome</keyword>
<organism evidence="1 2">
    <name type="scientific">Laodelphax striatellus</name>
    <name type="common">Small brown planthopper</name>
    <name type="synonym">Delphax striatella</name>
    <dbReference type="NCBI Taxonomy" id="195883"/>
    <lineage>
        <taxon>Eukaryota</taxon>
        <taxon>Metazoa</taxon>
        <taxon>Ecdysozoa</taxon>
        <taxon>Arthropoda</taxon>
        <taxon>Hexapoda</taxon>
        <taxon>Insecta</taxon>
        <taxon>Pterygota</taxon>
        <taxon>Neoptera</taxon>
        <taxon>Paraneoptera</taxon>
        <taxon>Hemiptera</taxon>
        <taxon>Auchenorrhyncha</taxon>
        <taxon>Fulgoroidea</taxon>
        <taxon>Delphacidae</taxon>
        <taxon>Criomorphinae</taxon>
        <taxon>Laodelphax</taxon>
    </lineage>
</organism>
<dbReference type="AlphaFoldDB" id="A0A482XAH4"/>
<dbReference type="Gene3D" id="3.60.10.10">
    <property type="entry name" value="Endonuclease/exonuclease/phosphatase"/>
    <property type="match status" value="1"/>
</dbReference>
<evidence type="ECO:0000313" key="1">
    <source>
        <dbReference type="EMBL" id="RZF42713.1"/>
    </source>
</evidence>
<dbReference type="Proteomes" id="UP000291343">
    <property type="component" value="Unassembled WGS sequence"/>
</dbReference>
<reference evidence="1 2" key="1">
    <citation type="journal article" date="2017" name="Gigascience">
        <title>Genome sequence of the small brown planthopper, Laodelphax striatellus.</title>
        <authorList>
            <person name="Zhu J."/>
            <person name="Jiang F."/>
            <person name="Wang X."/>
            <person name="Yang P."/>
            <person name="Bao Y."/>
            <person name="Zhao W."/>
            <person name="Wang W."/>
            <person name="Lu H."/>
            <person name="Wang Q."/>
            <person name="Cui N."/>
            <person name="Li J."/>
            <person name="Chen X."/>
            <person name="Luo L."/>
            <person name="Yu J."/>
            <person name="Kang L."/>
            <person name="Cui F."/>
        </authorList>
    </citation>
    <scope>NUCLEOTIDE SEQUENCE [LARGE SCALE GENOMIC DNA]</scope>
    <source>
        <strain evidence="1">Lst14</strain>
    </source>
</reference>